<evidence type="ECO:0000313" key="1">
    <source>
        <dbReference type="EMBL" id="MBC9824816.1"/>
    </source>
</evidence>
<sequence length="26" mass="2910">MNGSRITLSAKIGSFQDDDIMYYVGK</sequence>
<proteinExistence type="predicted"/>
<comment type="caution">
    <text evidence="1">The sequence shown here is derived from an EMBL/GenBank/DDBJ whole genome shotgun (WGS) entry which is preliminary data.</text>
</comment>
<organism evidence="1 2">
    <name type="scientific">Carnobacterium inhibens</name>
    <dbReference type="NCBI Taxonomy" id="147709"/>
    <lineage>
        <taxon>Bacteria</taxon>
        <taxon>Bacillati</taxon>
        <taxon>Bacillota</taxon>
        <taxon>Bacilli</taxon>
        <taxon>Lactobacillales</taxon>
        <taxon>Carnobacteriaceae</taxon>
        <taxon>Carnobacterium</taxon>
    </lineage>
</organism>
<dbReference type="Proteomes" id="UP000638836">
    <property type="component" value="Unassembled WGS sequence"/>
</dbReference>
<evidence type="ECO:0000313" key="2">
    <source>
        <dbReference type="Proteomes" id="UP000638836"/>
    </source>
</evidence>
<protein>
    <recommendedName>
        <fullName evidence="3">Transposase</fullName>
    </recommendedName>
</protein>
<keyword evidence="2" id="KW-1185">Reference proteome</keyword>
<dbReference type="EMBL" id="WNJQ01000002">
    <property type="protein sequence ID" value="MBC9824816.1"/>
    <property type="molecule type" value="Genomic_DNA"/>
</dbReference>
<gene>
    <name evidence="1" type="ORF">GLO26_03095</name>
</gene>
<reference evidence="1 2" key="1">
    <citation type="journal article" date="2020" name="Microorganisms">
        <title>New Insight into Antimicrobial Compounds from Food and Marine-Sourced Carnobacterium Species through Phenotype and Genome Analyses.</title>
        <authorList>
            <person name="Begrem S."/>
            <person name="Ivaniuk F."/>
            <person name="Gigout-Chevalier F."/>
            <person name="Kolypczuk L."/>
            <person name="Bonnetot S."/>
            <person name="Leroi F."/>
            <person name="Grovel O."/>
            <person name="Delbarre-Ladrat C."/>
            <person name="Passerini D."/>
        </authorList>
    </citation>
    <scope>NUCLEOTIDE SEQUENCE [LARGE SCALE GENOMIC DNA]</scope>
    <source>
        <strain evidence="1 2">MIP2551</strain>
    </source>
</reference>
<name>A0ABR7TBT3_9LACT</name>
<evidence type="ECO:0008006" key="3">
    <source>
        <dbReference type="Google" id="ProtNLM"/>
    </source>
</evidence>
<accession>A0ABR7TBT3</accession>